<feature type="transmembrane region" description="Helical" evidence="1">
    <location>
        <begin position="138"/>
        <end position="155"/>
    </location>
</feature>
<evidence type="ECO:0000256" key="1">
    <source>
        <dbReference type="SAM" id="Phobius"/>
    </source>
</evidence>
<dbReference type="EMBL" id="CP011390">
    <property type="protein sequence ID" value="ANE52516.1"/>
    <property type="molecule type" value="Genomic_DNA"/>
</dbReference>
<name>A0A172TZT6_9BACT</name>
<feature type="transmembrane region" description="Helical" evidence="1">
    <location>
        <begin position="185"/>
        <end position="204"/>
    </location>
</feature>
<reference evidence="2 3" key="2">
    <citation type="journal article" date="2016" name="Int. J. Syst. Evol. Microbiol.">
        <title>Flavisolibacter tropicus sp. nov., isolated from tropical soil.</title>
        <authorList>
            <person name="Lee J.J."/>
            <person name="Kang M.S."/>
            <person name="Kim G.S."/>
            <person name="Lee C.S."/>
            <person name="Lim S."/>
            <person name="Lee J."/>
            <person name="Roh S.H."/>
            <person name="Kang H."/>
            <person name="Ha J.M."/>
            <person name="Bae S."/>
            <person name="Jung H.Y."/>
            <person name="Kim M.K."/>
        </authorList>
    </citation>
    <scope>NUCLEOTIDE SEQUENCE [LARGE SCALE GENOMIC DNA]</scope>
    <source>
        <strain evidence="2 3">LCS9</strain>
    </source>
</reference>
<evidence type="ECO:0000313" key="3">
    <source>
        <dbReference type="Proteomes" id="UP000077177"/>
    </source>
</evidence>
<keyword evidence="1" id="KW-1133">Transmembrane helix</keyword>
<feature type="transmembrane region" description="Helical" evidence="1">
    <location>
        <begin position="24"/>
        <end position="47"/>
    </location>
</feature>
<dbReference type="STRING" id="1492898.SY85_20570"/>
<feature type="transmembrane region" description="Helical" evidence="1">
    <location>
        <begin position="72"/>
        <end position="92"/>
    </location>
</feature>
<dbReference type="PATRIC" id="fig|1492898.3.peg.4472"/>
<keyword evidence="1" id="KW-0472">Membrane</keyword>
<dbReference type="RefSeq" id="WP_066407136.1">
    <property type="nucleotide sequence ID" value="NZ_CP011390.1"/>
</dbReference>
<dbReference type="OrthoDB" id="1120881at2"/>
<accession>A0A172TZT6</accession>
<keyword evidence="1" id="KW-0812">Transmembrane</keyword>
<dbReference type="AlphaFoldDB" id="A0A172TZT6"/>
<proteinExistence type="predicted"/>
<evidence type="ECO:0000313" key="2">
    <source>
        <dbReference type="EMBL" id="ANE52516.1"/>
    </source>
</evidence>
<protein>
    <submittedName>
        <fullName evidence="2">Uncharacterized protein</fullName>
    </submittedName>
</protein>
<dbReference type="Proteomes" id="UP000077177">
    <property type="component" value="Chromosome"/>
</dbReference>
<reference evidence="3" key="1">
    <citation type="submission" date="2015-01" db="EMBL/GenBank/DDBJ databases">
        <title>Flavisolibacter sp./LCS9/ whole genome sequencing.</title>
        <authorList>
            <person name="Kim M.K."/>
            <person name="Srinivasan S."/>
            <person name="Lee J.-J."/>
        </authorList>
    </citation>
    <scope>NUCLEOTIDE SEQUENCE [LARGE SCALE GENOMIC DNA]</scope>
    <source>
        <strain evidence="3">LCS9</strain>
    </source>
</reference>
<feature type="transmembrane region" description="Helical" evidence="1">
    <location>
        <begin position="162"/>
        <end position="179"/>
    </location>
</feature>
<feature type="transmembrane region" description="Helical" evidence="1">
    <location>
        <begin position="112"/>
        <end position="132"/>
    </location>
</feature>
<sequence>MVSQNQQLEALQDIRRIMQRSSRFISLSGLSGIAAGIWALVGAYIAYDWIYEYYVSYNSEGYTGIAFQKLKLSLVVLAAAVLGAALVSAFYFTWRRANKNNLPIWDHTAKTLTLNMAIPLVTGGLLILALLRYNDWRFVAPLCLIFYGLALVNGSKYTLSEIRYLGICQIILGLVNTQFIGYGLYFWAVGFGVLHIIYGFIMWWKHERQSSNDMVIANR</sequence>
<dbReference type="KEGG" id="fla:SY85_20570"/>
<organism evidence="2 3">
    <name type="scientific">Flavisolibacter tropicus</name>
    <dbReference type="NCBI Taxonomy" id="1492898"/>
    <lineage>
        <taxon>Bacteria</taxon>
        <taxon>Pseudomonadati</taxon>
        <taxon>Bacteroidota</taxon>
        <taxon>Chitinophagia</taxon>
        <taxon>Chitinophagales</taxon>
        <taxon>Chitinophagaceae</taxon>
        <taxon>Flavisolibacter</taxon>
    </lineage>
</organism>
<gene>
    <name evidence="2" type="ORF">SY85_20570</name>
</gene>
<keyword evidence="3" id="KW-1185">Reference proteome</keyword>